<keyword evidence="3" id="KW-1185">Reference proteome</keyword>
<dbReference type="EMBL" id="JBEXZR010000019">
    <property type="protein sequence ID" value="MEU0709843.1"/>
    <property type="molecule type" value="Genomic_DNA"/>
</dbReference>
<comment type="caution">
    <text evidence="2">The sequence shown here is derived from an EMBL/GenBank/DDBJ whole genome shotgun (WGS) entry which is preliminary data.</text>
</comment>
<organism evidence="2 3">
    <name type="scientific">Streptomyces lavendulocolor</name>
    <dbReference type="NCBI Taxonomy" id="67316"/>
    <lineage>
        <taxon>Bacteria</taxon>
        <taxon>Bacillati</taxon>
        <taxon>Actinomycetota</taxon>
        <taxon>Actinomycetes</taxon>
        <taxon>Kitasatosporales</taxon>
        <taxon>Streptomycetaceae</taxon>
        <taxon>Streptomyces</taxon>
    </lineage>
</organism>
<feature type="domain" description="AraC effector-binding" evidence="1">
    <location>
        <begin position="4"/>
        <end position="167"/>
    </location>
</feature>
<reference evidence="2 3" key="1">
    <citation type="submission" date="2024-06" db="EMBL/GenBank/DDBJ databases">
        <title>The Natural Products Discovery Center: Release of the First 8490 Sequenced Strains for Exploring Actinobacteria Biosynthetic Diversity.</title>
        <authorList>
            <person name="Kalkreuter E."/>
            <person name="Kautsar S.A."/>
            <person name="Yang D."/>
            <person name="Bader C.D."/>
            <person name="Teijaro C.N."/>
            <person name="Fluegel L."/>
            <person name="Davis C.M."/>
            <person name="Simpson J.R."/>
            <person name="Lauterbach L."/>
            <person name="Steele A.D."/>
            <person name="Gui C."/>
            <person name="Meng S."/>
            <person name="Li G."/>
            <person name="Viehrig K."/>
            <person name="Ye F."/>
            <person name="Su P."/>
            <person name="Kiefer A.F."/>
            <person name="Nichols A."/>
            <person name="Cepeda A.J."/>
            <person name="Yan W."/>
            <person name="Fan B."/>
            <person name="Jiang Y."/>
            <person name="Adhikari A."/>
            <person name="Zheng C.-J."/>
            <person name="Schuster L."/>
            <person name="Cowan T.M."/>
            <person name="Smanski M.J."/>
            <person name="Chevrette M.G."/>
            <person name="De Carvalho L.P.S."/>
            <person name="Shen B."/>
        </authorList>
    </citation>
    <scope>NUCLEOTIDE SEQUENCE [LARGE SCALE GENOMIC DNA]</scope>
    <source>
        <strain evidence="2 3">NPDC006337</strain>
    </source>
</reference>
<evidence type="ECO:0000313" key="2">
    <source>
        <dbReference type="EMBL" id="MEU0709843.1"/>
    </source>
</evidence>
<dbReference type="Proteomes" id="UP001550378">
    <property type="component" value="Unassembled WGS sequence"/>
</dbReference>
<dbReference type="SUPFAM" id="SSF55136">
    <property type="entry name" value="Probable bacterial effector-binding domain"/>
    <property type="match status" value="1"/>
</dbReference>
<dbReference type="InterPro" id="IPR010499">
    <property type="entry name" value="AraC_E-bd"/>
</dbReference>
<gene>
    <name evidence="2" type="ORF">ABZ508_21025</name>
</gene>
<dbReference type="RefSeq" id="WP_359652767.1">
    <property type="nucleotide sequence ID" value="NZ_JBEXZP010000010.1"/>
</dbReference>
<evidence type="ECO:0000313" key="3">
    <source>
        <dbReference type="Proteomes" id="UP001550378"/>
    </source>
</evidence>
<dbReference type="Gene3D" id="3.20.80.10">
    <property type="entry name" value="Regulatory factor, effector binding domain"/>
    <property type="match status" value="1"/>
</dbReference>
<dbReference type="InterPro" id="IPR011256">
    <property type="entry name" value="Reg_factor_effector_dom_sf"/>
</dbReference>
<proteinExistence type="predicted"/>
<dbReference type="SMART" id="SM00871">
    <property type="entry name" value="AraC_E_bind"/>
    <property type="match status" value="1"/>
</dbReference>
<protein>
    <submittedName>
        <fullName evidence="2">GyrI-like domain-containing protein</fullName>
    </submittedName>
</protein>
<evidence type="ECO:0000259" key="1">
    <source>
        <dbReference type="SMART" id="SM00871"/>
    </source>
</evidence>
<name>A0ABV2W8H2_9ACTN</name>
<dbReference type="Pfam" id="PF06445">
    <property type="entry name" value="GyrI-like"/>
    <property type="match status" value="1"/>
</dbReference>
<accession>A0ABV2W8H2</accession>
<dbReference type="InterPro" id="IPR029442">
    <property type="entry name" value="GyrI-like"/>
</dbReference>
<sequence>MTFPEPVLVDRAEQPYVFMRRSVRMDGFAEVADRLPELVGWLTGRGVAIAGAPFFRYNSLDMAGESEVEAGVPVAGGPSLPEPEGDVGVAVLPAGRYATLTHVGHPDRLLEAAAALRAWAGERGLEWDMREVDGVERWGCRIESYRTDPRVEPDPSRWETELAFRLAG</sequence>